<dbReference type="PANTHER" id="PTHR12843:SF5">
    <property type="entry name" value="EEF1A LYSINE METHYLTRANSFERASE 2"/>
    <property type="match status" value="1"/>
</dbReference>
<dbReference type="GO" id="GO:0032259">
    <property type="term" value="P:methylation"/>
    <property type="evidence" value="ECO:0007669"/>
    <property type="project" value="UniProtKB-KW"/>
</dbReference>
<evidence type="ECO:0000256" key="5">
    <source>
        <dbReference type="HAMAP-Rule" id="MF_03188"/>
    </source>
</evidence>
<dbReference type="PANTHER" id="PTHR12843">
    <property type="entry name" value="PROTEIN-LYSINE N-METHYLTRANSFERASE METTL10"/>
    <property type="match status" value="1"/>
</dbReference>
<organism evidence="7 8">
    <name type="scientific">Blattamonas nauphoetae</name>
    <dbReference type="NCBI Taxonomy" id="2049346"/>
    <lineage>
        <taxon>Eukaryota</taxon>
        <taxon>Metamonada</taxon>
        <taxon>Preaxostyla</taxon>
        <taxon>Oxymonadida</taxon>
        <taxon>Blattamonas</taxon>
    </lineage>
</organism>
<keyword evidence="2 5" id="KW-0489">Methyltransferase</keyword>
<dbReference type="CDD" id="cd02440">
    <property type="entry name" value="AdoMet_MTases"/>
    <property type="match status" value="1"/>
</dbReference>
<comment type="caution">
    <text evidence="7">The sequence shown here is derived from an EMBL/GenBank/DDBJ whole genome shotgun (WGS) entry which is preliminary data.</text>
</comment>
<dbReference type="Gene3D" id="3.40.50.150">
    <property type="entry name" value="Vaccinia Virus protein VP39"/>
    <property type="match status" value="1"/>
</dbReference>
<dbReference type="Proteomes" id="UP001281761">
    <property type="component" value="Unassembled WGS sequence"/>
</dbReference>
<gene>
    <name evidence="7" type="ORF">BLNAU_15974</name>
</gene>
<comment type="similarity">
    <text evidence="5">Belongs to the class I-like SAM-binding methyltransferase superfamily. EFM4 family.</text>
</comment>
<proteinExistence type="inferred from homology"/>
<name>A0ABQ9X981_9EUKA</name>
<sequence length="229" mass="26058">MSEEDSDTFRSPLGTKQHWDEVYQLEINNFEDHGDIGEVWFGEQVQRKVIRYISETLNVPLNTPIFDIGTGNGAFLFALAEEGYHELFGSDYSEPSVNFCRIQQATFTEDKTIPETAHFTFFVSNFLEDDAKTPNGGNFYSVIHDKGTYDAIHLDPDIDKEKYYTALKNCLAPGGVFAITSCNWTEDELIAYFVRQDGYLKELTRISNKTFSFGGKEGNTVSTVLFKRE</sequence>
<evidence type="ECO:0000313" key="7">
    <source>
        <dbReference type="EMBL" id="KAK2949133.1"/>
    </source>
</evidence>
<accession>A0ABQ9X981</accession>
<keyword evidence="3 5" id="KW-0808">Transferase</keyword>
<dbReference type="EC" id="2.1.1.-" evidence="5"/>
<keyword evidence="4 5" id="KW-0949">S-adenosyl-L-methionine</keyword>
<dbReference type="GO" id="GO:0008168">
    <property type="term" value="F:methyltransferase activity"/>
    <property type="evidence" value="ECO:0007669"/>
    <property type="project" value="UniProtKB-KW"/>
</dbReference>
<dbReference type="EMBL" id="JARBJD010000162">
    <property type="protein sequence ID" value="KAK2949133.1"/>
    <property type="molecule type" value="Genomic_DNA"/>
</dbReference>
<keyword evidence="1 5" id="KW-0963">Cytoplasm</keyword>
<keyword evidence="8" id="KW-1185">Reference proteome</keyword>
<evidence type="ECO:0000256" key="1">
    <source>
        <dbReference type="ARBA" id="ARBA00022490"/>
    </source>
</evidence>
<evidence type="ECO:0000313" key="8">
    <source>
        <dbReference type="Proteomes" id="UP001281761"/>
    </source>
</evidence>
<dbReference type="InterPro" id="IPR029063">
    <property type="entry name" value="SAM-dependent_MTases_sf"/>
</dbReference>
<evidence type="ECO:0000256" key="3">
    <source>
        <dbReference type="ARBA" id="ARBA00022679"/>
    </source>
</evidence>
<dbReference type="HAMAP" id="MF_03188">
    <property type="entry name" value="Methyltr_EFM4"/>
    <property type="match status" value="1"/>
</dbReference>
<dbReference type="InterPro" id="IPR026635">
    <property type="entry name" value="Efm4/METTL10"/>
</dbReference>
<comment type="function">
    <text evidence="5">S-adenosyl-L-methionine-dependent protein-lysine N-methyltransferase that methylates elongation factor 1-alpha.</text>
</comment>
<evidence type="ECO:0000256" key="4">
    <source>
        <dbReference type="ARBA" id="ARBA00022691"/>
    </source>
</evidence>
<dbReference type="SUPFAM" id="SSF53335">
    <property type="entry name" value="S-adenosyl-L-methionine-dependent methyltransferases"/>
    <property type="match status" value="1"/>
</dbReference>
<evidence type="ECO:0000256" key="2">
    <source>
        <dbReference type="ARBA" id="ARBA00022603"/>
    </source>
</evidence>
<feature type="domain" description="Methyltransferase" evidence="6">
    <location>
        <begin position="62"/>
        <end position="198"/>
    </location>
</feature>
<protein>
    <recommendedName>
        <fullName evidence="5">Protein-lysine N-methyltransferase BLNAU_15974</fullName>
        <ecNumber evidence="5">2.1.1.-</ecNumber>
    </recommendedName>
</protein>
<comment type="subcellular location">
    <subcellularLocation>
        <location evidence="5">Cytoplasm</location>
    </subcellularLocation>
</comment>
<evidence type="ECO:0000259" key="6">
    <source>
        <dbReference type="Pfam" id="PF13847"/>
    </source>
</evidence>
<dbReference type="Pfam" id="PF13847">
    <property type="entry name" value="Methyltransf_31"/>
    <property type="match status" value="1"/>
</dbReference>
<reference evidence="7 8" key="1">
    <citation type="journal article" date="2022" name="bioRxiv">
        <title>Genomics of Preaxostyla Flagellates Illuminates Evolutionary Transitions and the Path Towards Mitochondrial Loss.</title>
        <authorList>
            <person name="Novak L.V.F."/>
            <person name="Treitli S.C."/>
            <person name="Pyrih J."/>
            <person name="Halakuc P."/>
            <person name="Pipaliya S.V."/>
            <person name="Vacek V."/>
            <person name="Brzon O."/>
            <person name="Soukal P."/>
            <person name="Eme L."/>
            <person name="Dacks J.B."/>
            <person name="Karnkowska A."/>
            <person name="Elias M."/>
            <person name="Hampl V."/>
        </authorList>
    </citation>
    <scope>NUCLEOTIDE SEQUENCE [LARGE SCALE GENOMIC DNA]</scope>
    <source>
        <strain evidence="7">NAU3</strain>
        <tissue evidence="7">Gut</tissue>
    </source>
</reference>
<dbReference type="InterPro" id="IPR025714">
    <property type="entry name" value="Methyltranfer_dom"/>
</dbReference>